<dbReference type="SUPFAM" id="SSF64484">
    <property type="entry name" value="beta and beta-prime subunits of DNA dependent RNA-polymerase"/>
    <property type="match status" value="1"/>
</dbReference>
<dbReference type="InterPro" id="IPR014724">
    <property type="entry name" value="RNA_pol_RPB2_OB-fold"/>
</dbReference>
<evidence type="ECO:0000259" key="14">
    <source>
        <dbReference type="Pfam" id="PF04561"/>
    </source>
</evidence>
<dbReference type="FunFam" id="2.40.270.10:FF:000011">
    <property type="entry name" value="DNA-directed RNA polymerase subunit beta"/>
    <property type="match status" value="1"/>
</dbReference>
<dbReference type="Pfam" id="PF04560">
    <property type="entry name" value="RNA_pol_Rpb2_7"/>
    <property type="match status" value="1"/>
</dbReference>
<organism evidence="18">
    <name type="scientific">Chaetoceros debilis</name>
    <dbReference type="NCBI Taxonomy" id="122233"/>
    <lineage>
        <taxon>Eukaryota</taxon>
        <taxon>Sar</taxon>
        <taxon>Stramenopiles</taxon>
        <taxon>Ochrophyta</taxon>
        <taxon>Bacillariophyta</taxon>
        <taxon>Coscinodiscophyceae</taxon>
        <taxon>Chaetocerotophycidae</taxon>
        <taxon>Chaetocerotales</taxon>
        <taxon>Chaetocerotaceae</taxon>
        <taxon>Chaetoceros</taxon>
    </lineage>
</organism>
<feature type="domain" description="RNA polymerase Rpb2" evidence="14">
    <location>
        <begin position="22"/>
        <end position="73"/>
    </location>
</feature>
<evidence type="ECO:0000259" key="16">
    <source>
        <dbReference type="Pfam" id="PF04566"/>
    </source>
</evidence>
<dbReference type="InterPro" id="IPR007121">
    <property type="entry name" value="RNA_pol_bsu_CS"/>
</dbReference>
<dbReference type="EC" id="2.7.7.6" evidence="11"/>
<name>A0A7S3VGN0_9STRA</name>
<evidence type="ECO:0000259" key="12">
    <source>
        <dbReference type="Pfam" id="PF00562"/>
    </source>
</evidence>
<sequence>MSSSFTSYRKPQAPEDEARDVLANVVFSHIPVVNFDFRAKCIYVGHIVRRIIMTHLGKAPMDDKDYYGNKRLELAGSLLSLLFEDLFKLFNKDLKRQADMVLSKANRAQAFDVVKCIRPDTITHGMSTAISSGNWVLKRFRMDRAGVTQVLSRLSYISALGMMTRVNSQFEKTRKVSGPRSLQPSQWGMLCPADTPEGEACGLVKNLALLAHITTDEDTAPIERLCRDLGVEDVNMMTGNEINSAGAYLVFLNGLILGGHRRPRYLVKMLRTMRRQGQAGEFVSLYLHQGQKSIHISTDGGRVCRPMIIVDEKTALPRLKQTHIEGLVAGTINIRDLLRQGVAEYIDVNEENNCLIAVTERELDVARKQGLHNRKMAYTHLEIDPLSLLGVVAGLIPNPHHNQSPRNTYQSAMGKQAIGAIGLNEYARMDGMIYTMIYPMKPMVKTRTLDIISFDQLPGGQNACIAVMAYSGYDIEDAVVLNKASIDRGFGRCMVLKKHQTSVRRYANGAMDRTCGAPDASQFPDGLEDKRYARYKAIDKDGICMVGELMNNGSIMVNKESPLDQSTQIGGAEFGLQGSGMSALSQMEYKYSGMSYKNSAPSYVDKVLITSNENEQFLIKVMVRQVRRPEVGDKFASRHGQKGVVGIIVPQVDMPFNEMGHPPDLIMNPHGFPSRMTVGKLIELLVGKAGSYEGRQAYASAFGEEFGSTDTPASASEYLIRNGLNYVGKDVLYSGTNGMPLDAYIFSGPIFYQKLKHMVLDKMHARARGPRAVLTRQPTEGRSRDGGLRLGEMERDCLIAYGASNLIMERLMHSSDGFSANVCLTCGLLQYQSWCQYCRSGEQVADIRMPYACKLLFQELQSMNVLPKLRLNEA</sequence>
<gene>
    <name evidence="18" type="ORF">CDEB00056_LOCUS23973</name>
</gene>
<keyword evidence="6" id="KW-0479">Metal-binding</keyword>
<dbReference type="InterPro" id="IPR007645">
    <property type="entry name" value="RNA_pol_Rpb2_3"/>
</dbReference>
<keyword evidence="7" id="KW-0862">Zinc</keyword>
<dbReference type="Pfam" id="PF04561">
    <property type="entry name" value="RNA_pol_Rpb2_2"/>
    <property type="match status" value="1"/>
</dbReference>
<dbReference type="GO" id="GO:0032549">
    <property type="term" value="F:ribonucleoside binding"/>
    <property type="evidence" value="ECO:0007669"/>
    <property type="project" value="InterPro"/>
</dbReference>
<evidence type="ECO:0000256" key="5">
    <source>
        <dbReference type="ARBA" id="ARBA00022695"/>
    </source>
</evidence>
<dbReference type="FunFam" id="3.90.1100.10:FF:000042">
    <property type="entry name" value="DNA-directed RNA polymerase subunit beta"/>
    <property type="match status" value="1"/>
</dbReference>
<comment type="subcellular location">
    <subcellularLocation>
        <location evidence="1">Nucleus</location>
    </subcellularLocation>
</comment>
<feature type="domain" description="RNA polymerase Rpb2" evidence="15">
    <location>
        <begin position="149"/>
        <end position="213"/>
    </location>
</feature>
<evidence type="ECO:0000259" key="13">
    <source>
        <dbReference type="Pfam" id="PF04560"/>
    </source>
</evidence>
<dbReference type="Pfam" id="PF04565">
    <property type="entry name" value="RNA_pol_Rpb2_3"/>
    <property type="match status" value="1"/>
</dbReference>
<dbReference type="GO" id="GO:0000428">
    <property type="term" value="C:DNA-directed RNA polymerase complex"/>
    <property type="evidence" value="ECO:0007669"/>
    <property type="project" value="UniProtKB-KW"/>
</dbReference>
<dbReference type="CDD" id="cd00653">
    <property type="entry name" value="RNA_pol_B_RPB2"/>
    <property type="match status" value="1"/>
</dbReference>
<keyword evidence="3 11" id="KW-0240">DNA-directed RNA polymerase</keyword>
<dbReference type="InterPro" id="IPR007641">
    <property type="entry name" value="RNA_pol_Rpb2_7"/>
</dbReference>
<dbReference type="Gene3D" id="3.90.1800.10">
    <property type="entry name" value="RNA polymerase alpha subunit dimerisation domain"/>
    <property type="match status" value="1"/>
</dbReference>
<evidence type="ECO:0000256" key="6">
    <source>
        <dbReference type="ARBA" id="ARBA00022723"/>
    </source>
</evidence>
<evidence type="ECO:0000256" key="4">
    <source>
        <dbReference type="ARBA" id="ARBA00022679"/>
    </source>
</evidence>
<dbReference type="InterPro" id="IPR007647">
    <property type="entry name" value="RNA_pol_Rpb2_5"/>
</dbReference>
<dbReference type="PROSITE" id="PS01166">
    <property type="entry name" value="RNA_POL_BETA"/>
    <property type="match status" value="1"/>
</dbReference>
<dbReference type="GO" id="GO:0003677">
    <property type="term" value="F:DNA binding"/>
    <property type="evidence" value="ECO:0007669"/>
    <property type="project" value="InterPro"/>
</dbReference>
<proteinExistence type="inferred from homology"/>
<dbReference type="InterPro" id="IPR007642">
    <property type="entry name" value="RNA_pol_Rpb2_2"/>
</dbReference>
<evidence type="ECO:0000259" key="15">
    <source>
        <dbReference type="Pfam" id="PF04565"/>
    </source>
</evidence>
<dbReference type="GO" id="GO:0046872">
    <property type="term" value="F:metal ion binding"/>
    <property type="evidence" value="ECO:0007669"/>
    <property type="project" value="UniProtKB-KW"/>
</dbReference>
<dbReference type="GO" id="GO:0003899">
    <property type="term" value="F:DNA-directed RNA polymerase activity"/>
    <property type="evidence" value="ECO:0007669"/>
    <property type="project" value="UniProtKB-EC"/>
</dbReference>
<dbReference type="AlphaFoldDB" id="A0A7S3VGN0"/>
<dbReference type="Pfam" id="PF04567">
    <property type="entry name" value="RNA_pol_Rpb2_5"/>
    <property type="match status" value="1"/>
</dbReference>
<evidence type="ECO:0000256" key="1">
    <source>
        <dbReference type="ARBA" id="ARBA00004123"/>
    </source>
</evidence>
<feature type="domain" description="RNA polymerase Rpb2" evidence="17">
    <location>
        <begin position="336"/>
        <end position="385"/>
    </location>
</feature>
<accession>A0A7S3VGN0</accession>
<dbReference type="FunFam" id="3.90.1800.10:FF:000003">
    <property type="entry name" value="DNA-directed RNA polymerase subunit beta"/>
    <property type="match status" value="1"/>
</dbReference>
<evidence type="ECO:0000256" key="10">
    <source>
        <dbReference type="RuleBase" id="RU000434"/>
    </source>
</evidence>
<comment type="similarity">
    <text evidence="2 10">Belongs to the RNA polymerase beta chain family.</text>
</comment>
<evidence type="ECO:0000256" key="2">
    <source>
        <dbReference type="ARBA" id="ARBA00006835"/>
    </source>
</evidence>
<feature type="domain" description="RNA polymerase Rpb2" evidence="13">
    <location>
        <begin position="786"/>
        <end position="870"/>
    </location>
</feature>
<dbReference type="FunFam" id="2.40.270.10:FF:000006">
    <property type="entry name" value="DNA-directed RNA polymerase subunit beta"/>
    <property type="match status" value="1"/>
</dbReference>
<evidence type="ECO:0000256" key="7">
    <source>
        <dbReference type="ARBA" id="ARBA00022833"/>
    </source>
</evidence>
<dbReference type="EMBL" id="HBIO01031281">
    <property type="protein sequence ID" value="CAE0479119.1"/>
    <property type="molecule type" value="Transcribed_RNA"/>
</dbReference>
<dbReference type="Pfam" id="PF00562">
    <property type="entry name" value="RNA_pol_Rpb2_6"/>
    <property type="match status" value="1"/>
</dbReference>
<dbReference type="Gene3D" id="3.90.1100.10">
    <property type="match status" value="1"/>
</dbReference>
<feature type="domain" description="RNA polymerase Rpb2" evidence="16">
    <location>
        <begin position="250"/>
        <end position="311"/>
    </location>
</feature>
<comment type="function">
    <text evidence="11">DNA-dependent RNA polymerase catalyzes the transcription of DNA into RNA using the four ribonucleoside triphosphates as substrates.</text>
</comment>
<feature type="domain" description="DNA-directed RNA polymerase subunit 2 hybrid-binding" evidence="12">
    <location>
        <begin position="392"/>
        <end position="784"/>
    </location>
</feature>
<dbReference type="InterPro" id="IPR015712">
    <property type="entry name" value="DNA-dir_RNA_pol_su2"/>
</dbReference>
<evidence type="ECO:0000259" key="17">
    <source>
        <dbReference type="Pfam" id="PF04567"/>
    </source>
</evidence>
<dbReference type="GO" id="GO:0006383">
    <property type="term" value="P:transcription by RNA polymerase III"/>
    <property type="evidence" value="ECO:0007669"/>
    <property type="project" value="UniProtKB-ARBA"/>
</dbReference>
<evidence type="ECO:0000256" key="8">
    <source>
        <dbReference type="ARBA" id="ARBA00023163"/>
    </source>
</evidence>
<dbReference type="GO" id="GO:0005634">
    <property type="term" value="C:nucleus"/>
    <property type="evidence" value="ECO:0007669"/>
    <property type="project" value="UniProtKB-SubCell"/>
</dbReference>
<keyword evidence="4 11" id="KW-0808">Transferase</keyword>
<evidence type="ECO:0000256" key="3">
    <source>
        <dbReference type="ARBA" id="ARBA00022478"/>
    </source>
</evidence>
<evidence type="ECO:0000256" key="9">
    <source>
        <dbReference type="ARBA" id="ARBA00023242"/>
    </source>
</evidence>
<comment type="catalytic activity">
    <reaction evidence="11">
        <text>RNA(n) + a ribonucleoside 5'-triphosphate = RNA(n+1) + diphosphate</text>
        <dbReference type="Rhea" id="RHEA:21248"/>
        <dbReference type="Rhea" id="RHEA-COMP:14527"/>
        <dbReference type="Rhea" id="RHEA-COMP:17342"/>
        <dbReference type="ChEBI" id="CHEBI:33019"/>
        <dbReference type="ChEBI" id="CHEBI:61557"/>
        <dbReference type="ChEBI" id="CHEBI:140395"/>
        <dbReference type="EC" id="2.7.7.6"/>
    </reaction>
</comment>
<evidence type="ECO:0000256" key="11">
    <source>
        <dbReference type="RuleBase" id="RU363031"/>
    </source>
</evidence>
<reference evidence="18" key="1">
    <citation type="submission" date="2021-01" db="EMBL/GenBank/DDBJ databases">
        <authorList>
            <person name="Corre E."/>
            <person name="Pelletier E."/>
            <person name="Niang G."/>
            <person name="Scheremetjew M."/>
            <person name="Finn R."/>
            <person name="Kale V."/>
            <person name="Holt S."/>
            <person name="Cochrane G."/>
            <person name="Meng A."/>
            <person name="Brown T."/>
            <person name="Cohen L."/>
        </authorList>
    </citation>
    <scope>NUCLEOTIDE SEQUENCE</scope>
    <source>
        <strain evidence="18">MM31A-1</strain>
    </source>
</reference>
<dbReference type="Gene3D" id="2.40.50.150">
    <property type="match status" value="1"/>
</dbReference>
<keyword evidence="9" id="KW-0539">Nucleus</keyword>
<dbReference type="InterPro" id="IPR007646">
    <property type="entry name" value="RNA_pol_Rpb2_4"/>
</dbReference>
<dbReference type="PANTHER" id="PTHR20856">
    <property type="entry name" value="DNA-DIRECTED RNA POLYMERASE I SUBUNIT 2"/>
    <property type="match status" value="1"/>
</dbReference>
<dbReference type="Gene3D" id="2.40.270.10">
    <property type="entry name" value="DNA-directed RNA polymerase, subunit 2, domain 6"/>
    <property type="match status" value="1"/>
</dbReference>
<dbReference type="Pfam" id="PF04566">
    <property type="entry name" value="RNA_pol_Rpb2_4"/>
    <property type="match status" value="1"/>
</dbReference>
<evidence type="ECO:0000313" key="18">
    <source>
        <dbReference type="EMBL" id="CAE0479119.1"/>
    </source>
</evidence>
<dbReference type="InterPro" id="IPR037033">
    <property type="entry name" value="DNA-dir_RNAP_su2_hyb_sf"/>
</dbReference>
<keyword evidence="8 11" id="KW-0804">Transcription</keyword>
<dbReference type="InterPro" id="IPR007120">
    <property type="entry name" value="DNA-dir_RNAP_su2_dom"/>
</dbReference>
<keyword evidence="5 11" id="KW-0548">Nucleotidyltransferase</keyword>
<protein>
    <recommendedName>
        <fullName evidence="11">DNA-directed RNA polymerase subunit beta</fullName>
        <ecNumber evidence="11">2.7.7.6</ecNumber>
    </recommendedName>
</protein>